<evidence type="ECO:0000313" key="4">
    <source>
        <dbReference type="Proteomes" id="UP001141552"/>
    </source>
</evidence>
<dbReference type="FunFam" id="1.25.40.10:FF:000285">
    <property type="entry name" value="Pentatricopeptide repeat-containing protein, chloroplastic"/>
    <property type="match status" value="1"/>
</dbReference>
<dbReference type="Proteomes" id="UP001141552">
    <property type="component" value="Unassembled WGS sequence"/>
</dbReference>
<dbReference type="PANTHER" id="PTHR24015">
    <property type="entry name" value="OS07G0578800 PROTEIN-RELATED"/>
    <property type="match status" value="1"/>
</dbReference>
<dbReference type="Pfam" id="PF01535">
    <property type="entry name" value="PPR"/>
    <property type="match status" value="3"/>
</dbReference>
<dbReference type="InterPro" id="IPR002885">
    <property type="entry name" value="PPR_rpt"/>
</dbReference>
<keyword evidence="4" id="KW-1185">Reference proteome</keyword>
<dbReference type="OrthoDB" id="185373at2759"/>
<feature type="repeat" description="PPR" evidence="2">
    <location>
        <begin position="525"/>
        <end position="555"/>
    </location>
</feature>
<dbReference type="Gene3D" id="1.25.40.10">
    <property type="entry name" value="Tetratricopeptide repeat domain"/>
    <property type="match status" value="4"/>
</dbReference>
<evidence type="ECO:0000313" key="3">
    <source>
        <dbReference type="EMBL" id="KAJ4840342.1"/>
    </source>
</evidence>
<dbReference type="InterPro" id="IPR011990">
    <property type="entry name" value="TPR-like_helical_dom_sf"/>
</dbReference>
<evidence type="ECO:0008006" key="5">
    <source>
        <dbReference type="Google" id="ProtNLM"/>
    </source>
</evidence>
<dbReference type="Pfam" id="PF13041">
    <property type="entry name" value="PPR_2"/>
    <property type="match status" value="4"/>
</dbReference>
<dbReference type="FunFam" id="1.25.40.10:FF:000031">
    <property type="entry name" value="Pentatricopeptide repeat-containing protein mitochondrial"/>
    <property type="match status" value="1"/>
</dbReference>
<dbReference type="AlphaFoldDB" id="A0A9Q0FZB2"/>
<comment type="caution">
    <text evidence="3">The sequence shown here is derived from an EMBL/GenBank/DDBJ whole genome shotgun (WGS) entry which is preliminary data.</text>
</comment>
<dbReference type="PANTHER" id="PTHR24015:SF1903">
    <property type="entry name" value="OS05G0305300 PROTEIN"/>
    <property type="match status" value="1"/>
</dbReference>
<feature type="repeat" description="PPR" evidence="2">
    <location>
        <begin position="121"/>
        <end position="155"/>
    </location>
</feature>
<gene>
    <name evidence="3" type="ORF">Tsubulata_040277</name>
</gene>
<proteinExistence type="predicted"/>
<organism evidence="3 4">
    <name type="scientific">Turnera subulata</name>
    <dbReference type="NCBI Taxonomy" id="218843"/>
    <lineage>
        <taxon>Eukaryota</taxon>
        <taxon>Viridiplantae</taxon>
        <taxon>Streptophyta</taxon>
        <taxon>Embryophyta</taxon>
        <taxon>Tracheophyta</taxon>
        <taxon>Spermatophyta</taxon>
        <taxon>Magnoliopsida</taxon>
        <taxon>eudicotyledons</taxon>
        <taxon>Gunneridae</taxon>
        <taxon>Pentapetalae</taxon>
        <taxon>rosids</taxon>
        <taxon>fabids</taxon>
        <taxon>Malpighiales</taxon>
        <taxon>Passifloraceae</taxon>
        <taxon>Turnera</taxon>
    </lineage>
</organism>
<name>A0A9Q0FZB2_9ROSI</name>
<dbReference type="InterPro" id="IPR046960">
    <property type="entry name" value="PPR_At4g14850-like_plant"/>
</dbReference>
<evidence type="ECO:0000256" key="1">
    <source>
        <dbReference type="ARBA" id="ARBA00022737"/>
    </source>
</evidence>
<dbReference type="EMBL" id="JAKUCV010003062">
    <property type="protein sequence ID" value="KAJ4840342.1"/>
    <property type="molecule type" value="Genomic_DNA"/>
</dbReference>
<sequence length="609" mass="67721">MLFSASTSASTCCCTIPSLNTFRFQQQPSTPNSNKTTTRKGYSNNQTAFCLAPNATVSASTTTRHRSYQYSEWPATSRVPPPPPHFTDPVLLASLLQSCNSSTDLKTLHAVVLKCFFAESVTYVFNNLICAYLRHGKLEEARKVFDGMPQRNVVTWTAMIDGYSKFGLEDEAVRLVGECAVEDGVVMNAKTFVCVLNLCSKRVDLGLGRQIHARILKGNWRNVIVDSAVLHFYCECGDLDAVFCLFDRMLERDVVCWSTMIMACSQHGRGDLACELFLQMLHQGVLPNRFTACGVLKACGEEKALGLGRQLHGSVVKKICRNDVFVGTCLVDMYGKCGEIIDARRVFDGMRKRNTVTWSSIIAGYARNGLGEEAIILFRIMKQRRIVSNDMTIVSILRSCGSIQALLTGREIHALTVKNSMQSNEFVGTTLMWFYCKCGESRTASKVLRQMPLRDVVSWTTIISGHAFLGHEFEALEFLKEMMEEGVEPNSYTYSSVLKACGNVKDIQQGKLIHSFAKKNPASINVVVGSALIYMYGRCGNVSEAIQVFDSMPERSLVTWNSMIIGCVKNGLYQEALKFMYQMRGEGIEVDDFVFSTVINTCGDVSRAS</sequence>
<feature type="repeat" description="PPR" evidence="2">
    <location>
        <begin position="556"/>
        <end position="590"/>
    </location>
</feature>
<feature type="repeat" description="PPR" evidence="2">
    <location>
        <begin position="455"/>
        <end position="489"/>
    </location>
</feature>
<protein>
    <recommendedName>
        <fullName evidence="5">Pentacotripeptide-repeat region of PRORP domain-containing protein</fullName>
    </recommendedName>
</protein>
<dbReference type="GO" id="GO:0003723">
    <property type="term" value="F:RNA binding"/>
    <property type="evidence" value="ECO:0007669"/>
    <property type="project" value="InterPro"/>
</dbReference>
<accession>A0A9Q0FZB2</accession>
<reference evidence="3" key="2">
    <citation type="journal article" date="2023" name="Plants (Basel)">
        <title>Annotation of the Turnera subulata (Passifloraceae) Draft Genome Reveals the S-Locus Evolved after the Divergence of Turneroideae from Passifloroideae in a Stepwise Manner.</title>
        <authorList>
            <person name="Henning P.M."/>
            <person name="Roalson E.H."/>
            <person name="Mir W."/>
            <person name="McCubbin A.G."/>
            <person name="Shore J.S."/>
        </authorList>
    </citation>
    <scope>NUCLEOTIDE SEQUENCE</scope>
    <source>
        <strain evidence="3">F60SS</strain>
    </source>
</reference>
<evidence type="ECO:0000256" key="2">
    <source>
        <dbReference type="PROSITE-ProRule" id="PRU00708"/>
    </source>
</evidence>
<feature type="repeat" description="PPR" evidence="2">
    <location>
        <begin position="253"/>
        <end position="287"/>
    </location>
</feature>
<dbReference type="GO" id="GO:0009451">
    <property type="term" value="P:RNA modification"/>
    <property type="evidence" value="ECO:0007669"/>
    <property type="project" value="InterPro"/>
</dbReference>
<reference evidence="3" key="1">
    <citation type="submission" date="2022-02" db="EMBL/GenBank/DDBJ databases">
        <authorList>
            <person name="Henning P.M."/>
            <person name="McCubbin A.G."/>
            <person name="Shore J.S."/>
        </authorList>
    </citation>
    <scope>NUCLEOTIDE SEQUENCE</scope>
    <source>
        <strain evidence="3">F60SS</strain>
        <tissue evidence="3">Leaves</tissue>
    </source>
</reference>
<dbReference type="NCBIfam" id="TIGR00756">
    <property type="entry name" value="PPR"/>
    <property type="match status" value="8"/>
</dbReference>
<dbReference type="PROSITE" id="PS51375">
    <property type="entry name" value="PPR"/>
    <property type="match status" value="6"/>
</dbReference>
<feature type="repeat" description="PPR" evidence="2">
    <location>
        <begin position="354"/>
        <end position="388"/>
    </location>
</feature>
<keyword evidence="1" id="KW-0677">Repeat</keyword>
<dbReference type="FunFam" id="1.25.40.10:FF:000730">
    <property type="entry name" value="Pentatricopeptide repeat-containing protein, chloroplastic"/>
    <property type="match status" value="1"/>
</dbReference>